<feature type="region of interest" description="Disordered" evidence="1">
    <location>
        <begin position="25"/>
        <end position="106"/>
    </location>
</feature>
<gene>
    <name evidence="2" type="ORF">O0S08_32430</name>
</gene>
<protein>
    <submittedName>
        <fullName evidence="2">Uncharacterized protein</fullName>
    </submittedName>
</protein>
<dbReference type="EMBL" id="CP114040">
    <property type="protein sequence ID" value="WAS90921.1"/>
    <property type="molecule type" value="Genomic_DNA"/>
</dbReference>
<dbReference type="SUPFAM" id="SSF101898">
    <property type="entry name" value="NHL repeat"/>
    <property type="match status" value="1"/>
</dbReference>
<dbReference type="RefSeq" id="WP_269033248.1">
    <property type="nucleotide sequence ID" value="NZ_CP114040.1"/>
</dbReference>
<dbReference type="PROSITE" id="PS51257">
    <property type="entry name" value="PROKAR_LIPOPROTEIN"/>
    <property type="match status" value="1"/>
</dbReference>
<keyword evidence="3" id="KW-1185">Reference proteome</keyword>
<proteinExistence type="predicted"/>
<dbReference type="Proteomes" id="UP001164459">
    <property type="component" value="Chromosome"/>
</dbReference>
<sequence length="438" mass="45857">MKFGLGGLTLVTLAIAACGDDGRAEATNASASAGSTTGMSTDVASSSTTEGPTTTGAGATASTGESATASSTGASTSATTALETSTTTTDASTTAESGATEASGTTAAACENQPELCDALDNNCNDLFDEGCDCTPPDLELEAIDGYTARVIFDVPKQLGSYGYLGDVERALGEYWSDPGEGVLFTVNNAENTASGIGLLDQDGEFKGWLIDPADAALPINPYLEYAYGGVLYTCHTVNVNEWIYKIYPDGTTEQVVQHGNCEGLIYGDRGDGTDSLYASNYSADAIYRIDEDGTRTTLAQGMGLDVVVDLAIPPATSMFKPGLYALNQTQLGVHRLDAADMLTLEYPYNLGFGVGEELSFALPKSAFRDHFYHLSSTLQAVVRVAPDGSWETVLTGPKLNYGLYSTGGVFSTNGAFYFFTNEDALIMRLQACNIAGQ</sequence>
<name>A0ABY7GVE5_9BACT</name>
<evidence type="ECO:0000313" key="3">
    <source>
        <dbReference type="Proteomes" id="UP001164459"/>
    </source>
</evidence>
<evidence type="ECO:0000256" key="1">
    <source>
        <dbReference type="SAM" id="MobiDB-lite"/>
    </source>
</evidence>
<accession>A0ABY7GVE5</accession>
<evidence type="ECO:0000313" key="2">
    <source>
        <dbReference type="EMBL" id="WAS90921.1"/>
    </source>
</evidence>
<feature type="compositionally biased region" description="Low complexity" evidence="1">
    <location>
        <begin position="26"/>
        <end position="106"/>
    </location>
</feature>
<organism evidence="2 3">
    <name type="scientific">Nannocystis punicea</name>
    <dbReference type="NCBI Taxonomy" id="2995304"/>
    <lineage>
        <taxon>Bacteria</taxon>
        <taxon>Pseudomonadati</taxon>
        <taxon>Myxococcota</taxon>
        <taxon>Polyangia</taxon>
        <taxon>Nannocystales</taxon>
        <taxon>Nannocystaceae</taxon>
        <taxon>Nannocystis</taxon>
    </lineage>
</organism>
<reference evidence="2" key="1">
    <citation type="submission" date="2022-11" db="EMBL/GenBank/DDBJ databases">
        <title>Minimal conservation of predation-associated metabolite biosynthetic gene clusters underscores biosynthetic potential of Myxococcota including descriptions for ten novel species: Archangium lansinium sp. nov., Myxococcus landrumus sp. nov., Nannocystis bai.</title>
        <authorList>
            <person name="Ahearne A."/>
            <person name="Stevens C."/>
            <person name="Dowd S."/>
        </authorList>
    </citation>
    <scope>NUCLEOTIDE SEQUENCE</scope>
    <source>
        <strain evidence="2">Fl3</strain>
    </source>
</reference>